<feature type="region of interest" description="Disordered" evidence="2">
    <location>
        <begin position="1"/>
        <end position="21"/>
    </location>
</feature>
<reference evidence="3 4" key="2">
    <citation type="journal article" date="2007" name="PLoS Biol.">
        <title>Principles of genome evolution in the Drosophila melanogaster species group.</title>
        <authorList>
            <person name="Ranz J.M."/>
            <person name="Maurin D."/>
            <person name="Chan Y.S."/>
            <person name="von Grotthuss M."/>
            <person name="Hillier L.W."/>
            <person name="Roote J."/>
            <person name="Ashburner M."/>
            <person name="Bergman C.M."/>
        </authorList>
    </citation>
    <scope>NUCLEOTIDE SEQUENCE [LARGE SCALE GENOMIC DNA]</scope>
    <source>
        <strain evidence="4">Tai18E2 / Tucson 14021-0261.01</strain>
    </source>
</reference>
<keyword evidence="4" id="KW-1185">Reference proteome</keyword>
<dbReference type="Proteomes" id="UP000002282">
    <property type="component" value="Unassembled WGS sequence"/>
</dbReference>
<gene>
    <name evidence="3" type="primary">Dyak\GE27429</name>
    <name evidence="3" type="synonym">GE27429</name>
    <name evidence="3" type="ORF">Dyak_GE27429</name>
</gene>
<feature type="coiled-coil region" evidence="1">
    <location>
        <begin position="97"/>
        <end position="124"/>
    </location>
</feature>
<evidence type="ECO:0008006" key="5">
    <source>
        <dbReference type="Google" id="ProtNLM"/>
    </source>
</evidence>
<reference evidence="3 4" key="1">
    <citation type="journal article" date="2007" name="Nature">
        <title>Evolution of genes and genomes on the Drosophila phylogeny.</title>
        <authorList>
            <consortium name="Drosophila 12 Genomes Consortium"/>
            <person name="Clark A.G."/>
            <person name="Eisen M.B."/>
            <person name="Smith D.R."/>
            <person name="Bergman C.M."/>
            <person name="Oliver B."/>
            <person name="Markow T.A."/>
            <person name="Kaufman T.C."/>
            <person name="Kellis M."/>
            <person name="Gelbart W."/>
            <person name="Iyer V.N."/>
            <person name="Pollard D.A."/>
            <person name="Sackton T.B."/>
            <person name="Larracuente A.M."/>
            <person name="Singh N.D."/>
            <person name="Abad J.P."/>
            <person name="Abt D.N."/>
            <person name="Adryan B."/>
            <person name="Aguade M."/>
            <person name="Akashi H."/>
            <person name="Anderson W.W."/>
            <person name="Aquadro C.F."/>
            <person name="Ardell D.H."/>
            <person name="Arguello R."/>
            <person name="Artieri C.G."/>
            <person name="Barbash D.A."/>
            <person name="Barker D."/>
            <person name="Barsanti P."/>
            <person name="Batterham P."/>
            <person name="Batzoglou S."/>
            <person name="Begun D."/>
            <person name="Bhutkar A."/>
            <person name="Blanco E."/>
            <person name="Bosak S.A."/>
            <person name="Bradley R.K."/>
            <person name="Brand A.D."/>
            <person name="Brent M.R."/>
            <person name="Brooks A.N."/>
            <person name="Brown R.H."/>
            <person name="Butlin R.K."/>
            <person name="Caggese C."/>
            <person name="Calvi B.R."/>
            <person name="Bernardo de Carvalho A."/>
            <person name="Caspi A."/>
            <person name="Castrezana S."/>
            <person name="Celniker S.E."/>
            <person name="Chang J.L."/>
            <person name="Chapple C."/>
            <person name="Chatterji S."/>
            <person name="Chinwalla A."/>
            <person name="Civetta A."/>
            <person name="Clifton S.W."/>
            <person name="Comeron J.M."/>
            <person name="Costello J.C."/>
            <person name="Coyne J.A."/>
            <person name="Daub J."/>
            <person name="David R.G."/>
            <person name="Delcher A.L."/>
            <person name="Delehaunty K."/>
            <person name="Do C.B."/>
            <person name="Ebling H."/>
            <person name="Edwards K."/>
            <person name="Eickbush T."/>
            <person name="Evans J.D."/>
            <person name="Filipski A."/>
            <person name="Findeiss S."/>
            <person name="Freyhult E."/>
            <person name="Fulton L."/>
            <person name="Fulton R."/>
            <person name="Garcia A.C."/>
            <person name="Gardiner A."/>
            <person name="Garfield D.A."/>
            <person name="Garvin B.E."/>
            <person name="Gibson G."/>
            <person name="Gilbert D."/>
            <person name="Gnerre S."/>
            <person name="Godfrey J."/>
            <person name="Good R."/>
            <person name="Gotea V."/>
            <person name="Gravely B."/>
            <person name="Greenberg A.J."/>
            <person name="Griffiths-Jones S."/>
            <person name="Gross S."/>
            <person name="Guigo R."/>
            <person name="Gustafson E.A."/>
            <person name="Haerty W."/>
            <person name="Hahn M.W."/>
            <person name="Halligan D.L."/>
            <person name="Halpern A.L."/>
            <person name="Halter G.M."/>
            <person name="Han M.V."/>
            <person name="Heger A."/>
            <person name="Hillier L."/>
            <person name="Hinrichs A.S."/>
            <person name="Holmes I."/>
            <person name="Hoskins R.A."/>
            <person name="Hubisz M.J."/>
            <person name="Hultmark D."/>
            <person name="Huntley M.A."/>
            <person name="Jaffe D.B."/>
            <person name="Jagadeeshan S."/>
            <person name="Jeck W.R."/>
            <person name="Johnson J."/>
            <person name="Jones C.D."/>
            <person name="Jordan W.C."/>
            <person name="Karpen G.H."/>
            <person name="Kataoka E."/>
            <person name="Keightley P.D."/>
            <person name="Kheradpour P."/>
            <person name="Kirkness E.F."/>
            <person name="Koerich L.B."/>
            <person name="Kristiansen K."/>
            <person name="Kudrna D."/>
            <person name="Kulathinal R.J."/>
            <person name="Kumar S."/>
            <person name="Kwok R."/>
            <person name="Lander E."/>
            <person name="Langley C.H."/>
            <person name="Lapoint R."/>
            <person name="Lazzaro B.P."/>
            <person name="Lee S.J."/>
            <person name="Levesque L."/>
            <person name="Li R."/>
            <person name="Lin C.F."/>
            <person name="Lin M.F."/>
            <person name="Lindblad-Toh K."/>
            <person name="Llopart A."/>
            <person name="Long M."/>
            <person name="Low L."/>
            <person name="Lozovsky E."/>
            <person name="Lu J."/>
            <person name="Luo M."/>
            <person name="Machado C.A."/>
            <person name="Makalowski W."/>
            <person name="Marzo M."/>
            <person name="Matsuda M."/>
            <person name="Matzkin L."/>
            <person name="McAllister B."/>
            <person name="McBride C.S."/>
            <person name="McKernan B."/>
            <person name="McKernan K."/>
            <person name="Mendez-Lago M."/>
            <person name="Minx P."/>
            <person name="Mollenhauer M.U."/>
            <person name="Montooth K."/>
            <person name="Mount S.M."/>
            <person name="Mu X."/>
            <person name="Myers E."/>
            <person name="Negre B."/>
            <person name="Newfeld S."/>
            <person name="Nielsen R."/>
            <person name="Noor M.A."/>
            <person name="O'Grady P."/>
            <person name="Pachter L."/>
            <person name="Papaceit M."/>
            <person name="Parisi M.J."/>
            <person name="Parisi M."/>
            <person name="Parts L."/>
            <person name="Pedersen J.S."/>
            <person name="Pesole G."/>
            <person name="Phillippy A.M."/>
            <person name="Ponting C.P."/>
            <person name="Pop M."/>
            <person name="Porcelli D."/>
            <person name="Powell J.R."/>
            <person name="Prohaska S."/>
            <person name="Pruitt K."/>
            <person name="Puig M."/>
            <person name="Quesneville H."/>
            <person name="Ram K.R."/>
            <person name="Rand D."/>
            <person name="Rasmussen M.D."/>
            <person name="Reed L.K."/>
            <person name="Reenan R."/>
            <person name="Reily A."/>
            <person name="Remington K.A."/>
            <person name="Rieger T.T."/>
            <person name="Ritchie M.G."/>
            <person name="Robin C."/>
            <person name="Rogers Y.H."/>
            <person name="Rohde C."/>
            <person name="Rozas J."/>
            <person name="Rubenfield M.J."/>
            <person name="Ruiz A."/>
            <person name="Russo S."/>
            <person name="Salzberg S.L."/>
            <person name="Sanchez-Gracia A."/>
            <person name="Saranga D.J."/>
            <person name="Sato H."/>
            <person name="Schaeffer S.W."/>
            <person name="Schatz M.C."/>
            <person name="Schlenke T."/>
            <person name="Schwartz R."/>
            <person name="Segarra C."/>
            <person name="Singh R.S."/>
            <person name="Sirot L."/>
            <person name="Sirota M."/>
            <person name="Sisneros N.B."/>
            <person name="Smith C.D."/>
            <person name="Smith T.F."/>
            <person name="Spieth J."/>
            <person name="Stage D.E."/>
            <person name="Stark A."/>
            <person name="Stephan W."/>
            <person name="Strausberg R.L."/>
            <person name="Strempel S."/>
            <person name="Sturgill D."/>
            <person name="Sutton G."/>
            <person name="Sutton G.G."/>
            <person name="Tao W."/>
            <person name="Teichmann S."/>
            <person name="Tobari Y.N."/>
            <person name="Tomimura Y."/>
            <person name="Tsolas J.M."/>
            <person name="Valente V.L."/>
            <person name="Venter E."/>
            <person name="Venter J.C."/>
            <person name="Vicario S."/>
            <person name="Vieira F.G."/>
            <person name="Vilella A.J."/>
            <person name="Villasante A."/>
            <person name="Walenz B."/>
            <person name="Wang J."/>
            <person name="Wasserman M."/>
            <person name="Watts T."/>
            <person name="Wilson D."/>
            <person name="Wilson R.K."/>
            <person name="Wing R.A."/>
            <person name="Wolfner M.F."/>
            <person name="Wong A."/>
            <person name="Wong G.K."/>
            <person name="Wu C.I."/>
            <person name="Wu G."/>
            <person name="Yamamoto D."/>
            <person name="Yang H.P."/>
            <person name="Yang S.P."/>
            <person name="Yorke J.A."/>
            <person name="Yoshida K."/>
            <person name="Zdobnov E."/>
            <person name="Zhang P."/>
            <person name="Zhang Y."/>
            <person name="Zimin A.V."/>
            <person name="Baldwin J."/>
            <person name="Abdouelleil A."/>
            <person name="Abdulkadir J."/>
            <person name="Abebe A."/>
            <person name="Abera B."/>
            <person name="Abreu J."/>
            <person name="Acer S.C."/>
            <person name="Aftuck L."/>
            <person name="Alexander A."/>
            <person name="An P."/>
            <person name="Anderson E."/>
            <person name="Anderson S."/>
            <person name="Arachi H."/>
            <person name="Azer M."/>
            <person name="Bachantsang P."/>
            <person name="Barry A."/>
            <person name="Bayul T."/>
            <person name="Berlin A."/>
            <person name="Bessette D."/>
            <person name="Bloom T."/>
            <person name="Blye J."/>
            <person name="Boguslavskiy L."/>
            <person name="Bonnet C."/>
            <person name="Boukhgalter B."/>
            <person name="Bourzgui I."/>
            <person name="Brown A."/>
            <person name="Cahill P."/>
            <person name="Channer S."/>
            <person name="Cheshatsang Y."/>
            <person name="Chuda L."/>
            <person name="Citroen M."/>
            <person name="Collymore A."/>
            <person name="Cooke P."/>
            <person name="Costello M."/>
            <person name="D'Aco K."/>
            <person name="Daza R."/>
            <person name="De Haan G."/>
            <person name="DeGray S."/>
            <person name="DeMaso C."/>
            <person name="Dhargay N."/>
            <person name="Dooley K."/>
            <person name="Dooley E."/>
            <person name="Doricent M."/>
            <person name="Dorje P."/>
            <person name="Dorjee K."/>
            <person name="Dupes A."/>
            <person name="Elong R."/>
            <person name="Falk J."/>
            <person name="Farina A."/>
            <person name="Faro S."/>
            <person name="Ferguson D."/>
            <person name="Fisher S."/>
            <person name="Foley C.D."/>
            <person name="Franke A."/>
            <person name="Friedrich D."/>
            <person name="Gadbois L."/>
            <person name="Gearin G."/>
            <person name="Gearin C.R."/>
            <person name="Giannoukos G."/>
            <person name="Goode T."/>
            <person name="Graham J."/>
            <person name="Grandbois E."/>
            <person name="Grewal S."/>
            <person name="Gyaltsen K."/>
            <person name="Hafez N."/>
            <person name="Hagos B."/>
            <person name="Hall J."/>
            <person name="Henson C."/>
            <person name="Hollinger A."/>
            <person name="Honan T."/>
            <person name="Huard M.D."/>
            <person name="Hughes L."/>
            <person name="Hurhula B."/>
            <person name="Husby M.E."/>
            <person name="Kamat A."/>
            <person name="Kanga B."/>
            <person name="Kashin S."/>
            <person name="Khazanovich D."/>
            <person name="Kisner P."/>
            <person name="Lance K."/>
            <person name="Lara M."/>
            <person name="Lee W."/>
            <person name="Lennon N."/>
            <person name="Letendre F."/>
            <person name="LeVine R."/>
            <person name="Lipovsky A."/>
            <person name="Liu X."/>
            <person name="Liu J."/>
            <person name="Liu S."/>
            <person name="Lokyitsang T."/>
            <person name="Lokyitsang Y."/>
            <person name="Lubonja R."/>
            <person name="Lui A."/>
            <person name="MacDonald P."/>
            <person name="Magnisalis V."/>
            <person name="Maru K."/>
            <person name="Matthews C."/>
            <person name="McCusker W."/>
            <person name="McDonough S."/>
            <person name="Mehta T."/>
            <person name="Meldrim J."/>
            <person name="Meneus L."/>
            <person name="Mihai O."/>
            <person name="Mihalev A."/>
            <person name="Mihova T."/>
            <person name="Mittelman R."/>
            <person name="Mlenga V."/>
            <person name="Montmayeur A."/>
            <person name="Mulrain L."/>
            <person name="Navidi A."/>
            <person name="Naylor J."/>
            <person name="Negash T."/>
            <person name="Nguyen T."/>
            <person name="Nguyen N."/>
            <person name="Nicol R."/>
            <person name="Norbu C."/>
            <person name="Norbu N."/>
            <person name="Novod N."/>
            <person name="O'Neill B."/>
            <person name="Osman S."/>
            <person name="Markiewicz E."/>
            <person name="Oyono O.L."/>
            <person name="Patti C."/>
            <person name="Phunkhang P."/>
            <person name="Pierre F."/>
            <person name="Priest M."/>
            <person name="Raghuraman S."/>
            <person name="Rege F."/>
            <person name="Reyes R."/>
            <person name="Rise C."/>
            <person name="Rogov P."/>
            <person name="Ross K."/>
            <person name="Ryan E."/>
            <person name="Settipalli S."/>
            <person name="Shea T."/>
            <person name="Sherpa N."/>
            <person name="Shi L."/>
            <person name="Shih D."/>
            <person name="Sparrow T."/>
            <person name="Spaulding J."/>
            <person name="Stalker J."/>
            <person name="Stange-Thomann N."/>
            <person name="Stavropoulos S."/>
            <person name="Stone C."/>
            <person name="Strader C."/>
            <person name="Tesfaye S."/>
            <person name="Thomson T."/>
            <person name="Thoulutsang Y."/>
            <person name="Thoulutsang D."/>
            <person name="Topham K."/>
            <person name="Topping I."/>
            <person name="Tsamla T."/>
            <person name="Vassiliev H."/>
            <person name="Vo A."/>
            <person name="Wangchuk T."/>
            <person name="Wangdi T."/>
            <person name="Weiand M."/>
            <person name="Wilkinson J."/>
            <person name="Wilson A."/>
            <person name="Yadav S."/>
            <person name="Young G."/>
            <person name="Yu Q."/>
            <person name="Zembek L."/>
            <person name="Zhong D."/>
            <person name="Zimmer A."/>
            <person name="Zwirko Z."/>
            <person name="Jaffe D.B."/>
            <person name="Alvarez P."/>
            <person name="Brockman W."/>
            <person name="Butler J."/>
            <person name="Chin C."/>
            <person name="Gnerre S."/>
            <person name="Grabherr M."/>
            <person name="Kleber M."/>
            <person name="Mauceli E."/>
            <person name="MacCallum I."/>
        </authorList>
    </citation>
    <scope>NUCLEOTIDE SEQUENCE [LARGE SCALE GENOMIC DNA]</scope>
    <source>
        <strain evidence="4">Tai18E2 / Tucson 14021-0261.01</strain>
    </source>
</reference>
<evidence type="ECO:0000313" key="4">
    <source>
        <dbReference type="Proteomes" id="UP000002282"/>
    </source>
</evidence>
<accession>A0A0R1E8H5</accession>
<evidence type="ECO:0000256" key="1">
    <source>
        <dbReference type="SAM" id="Coils"/>
    </source>
</evidence>
<organism evidence="3 4">
    <name type="scientific">Drosophila yakuba</name>
    <name type="common">Fruit fly</name>
    <dbReference type="NCBI Taxonomy" id="7245"/>
    <lineage>
        <taxon>Eukaryota</taxon>
        <taxon>Metazoa</taxon>
        <taxon>Ecdysozoa</taxon>
        <taxon>Arthropoda</taxon>
        <taxon>Hexapoda</taxon>
        <taxon>Insecta</taxon>
        <taxon>Pterygota</taxon>
        <taxon>Neoptera</taxon>
        <taxon>Endopterygota</taxon>
        <taxon>Diptera</taxon>
        <taxon>Brachycera</taxon>
        <taxon>Muscomorpha</taxon>
        <taxon>Ephydroidea</taxon>
        <taxon>Drosophilidae</taxon>
        <taxon>Drosophila</taxon>
        <taxon>Sophophora</taxon>
    </lineage>
</organism>
<dbReference type="AlphaFoldDB" id="A0A0R1E8H5"/>
<keyword evidence="1" id="KW-0175">Coiled coil</keyword>
<name>A0A0R1E8H5_DROYA</name>
<evidence type="ECO:0000313" key="3">
    <source>
        <dbReference type="EMBL" id="KRK05672.1"/>
    </source>
</evidence>
<protein>
    <recommendedName>
        <fullName evidence="5">Retrotransposon gag domain-containing protein</fullName>
    </recommendedName>
</protein>
<proteinExistence type="predicted"/>
<dbReference type="EMBL" id="CH896879">
    <property type="protein sequence ID" value="KRK05672.1"/>
    <property type="molecule type" value="Genomic_DNA"/>
</dbReference>
<sequence length="314" mass="36018">MTATFAHTYKGMQETEGSRKVTGSCEMNVNNENEIKQCSQRQMVSASNNESNKCLAIPMVINNDPEMQMAGNKEPQQCIGNQMMRHNVTMQSSDIQRPENELKILKLQNEIDQLKNKQQRSNDTDSSISFEILKEIVKVGDEMMRALIHYKVKGDAEIWLYSSTSATMDTADKMLSHLEKMFVMSKKSKLSMRQNLQNCVWIRGEECSKYYNEKWQLADNLALAEDEFLEYVIDGIHDVNLRNLAKSRLFKTELELLKAFRNVELGYVPKPKLPEDRRAGNYQKPRGNAECYNCHIPGKKAAADYPANKEIPES</sequence>
<dbReference type="KEGG" id="dya:Dyak_GE27429"/>
<evidence type="ECO:0000256" key="2">
    <source>
        <dbReference type="SAM" id="MobiDB-lite"/>
    </source>
</evidence>
<dbReference type="OrthoDB" id="7863776at2759"/>